<feature type="domain" description="SGNH hydrolase-type esterase" evidence="2">
    <location>
        <begin position="43"/>
        <end position="225"/>
    </location>
</feature>
<evidence type="ECO:0000313" key="4">
    <source>
        <dbReference type="Proteomes" id="UP000319557"/>
    </source>
</evidence>
<dbReference type="OrthoDB" id="9795554at2"/>
<dbReference type="Proteomes" id="UP000319557">
    <property type="component" value="Chromosome"/>
</dbReference>
<reference evidence="3 4" key="1">
    <citation type="submission" date="2019-02" db="EMBL/GenBank/DDBJ databases">
        <title>Deep-cultivation of Planctomycetes and their phenomic and genomic characterization uncovers novel biology.</title>
        <authorList>
            <person name="Wiegand S."/>
            <person name="Jogler M."/>
            <person name="Boedeker C."/>
            <person name="Pinto D."/>
            <person name="Vollmers J."/>
            <person name="Rivas-Marin E."/>
            <person name="Kohn T."/>
            <person name="Peeters S.H."/>
            <person name="Heuer A."/>
            <person name="Rast P."/>
            <person name="Oberbeckmann S."/>
            <person name="Bunk B."/>
            <person name="Jeske O."/>
            <person name="Meyerdierks A."/>
            <person name="Storesund J.E."/>
            <person name="Kallscheuer N."/>
            <person name="Luecker S."/>
            <person name="Lage O.M."/>
            <person name="Pohl T."/>
            <person name="Merkel B.J."/>
            <person name="Hornburger P."/>
            <person name="Mueller R.-W."/>
            <person name="Bruemmer F."/>
            <person name="Labrenz M."/>
            <person name="Spormann A.M."/>
            <person name="Op den Camp H."/>
            <person name="Overmann J."/>
            <person name="Amann R."/>
            <person name="Jetten M.S.M."/>
            <person name="Mascher T."/>
            <person name="Medema M.H."/>
            <person name="Devos D.P."/>
            <person name="Kaster A.-K."/>
            <person name="Ovreas L."/>
            <person name="Rohde M."/>
            <person name="Galperin M.Y."/>
            <person name="Jogler C."/>
        </authorList>
    </citation>
    <scope>NUCLEOTIDE SEQUENCE [LARGE SCALE GENOMIC DNA]</scope>
    <source>
        <strain evidence="3 4">EC9</strain>
    </source>
</reference>
<dbReference type="InterPro" id="IPR013830">
    <property type="entry name" value="SGNH_hydro"/>
</dbReference>
<dbReference type="Pfam" id="PF13472">
    <property type="entry name" value="Lipase_GDSL_2"/>
    <property type="match status" value="1"/>
</dbReference>
<keyword evidence="1" id="KW-0732">Signal</keyword>
<dbReference type="AlphaFoldDB" id="A0A517M715"/>
<organism evidence="3 4">
    <name type="scientific">Rosistilla ulvae</name>
    <dbReference type="NCBI Taxonomy" id="1930277"/>
    <lineage>
        <taxon>Bacteria</taxon>
        <taxon>Pseudomonadati</taxon>
        <taxon>Planctomycetota</taxon>
        <taxon>Planctomycetia</taxon>
        <taxon>Pirellulales</taxon>
        <taxon>Pirellulaceae</taxon>
        <taxon>Rosistilla</taxon>
    </lineage>
</organism>
<evidence type="ECO:0000256" key="1">
    <source>
        <dbReference type="SAM" id="SignalP"/>
    </source>
</evidence>
<protein>
    <recommendedName>
        <fullName evidence="2">SGNH hydrolase-type esterase domain-containing protein</fullName>
    </recommendedName>
</protein>
<proteinExistence type="predicted"/>
<dbReference type="InterPro" id="IPR036514">
    <property type="entry name" value="SGNH_hydro_sf"/>
</dbReference>
<dbReference type="CDD" id="cd00229">
    <property type="entry name" value="SGNH_hydrolase"/>
    <property type="match status" value="1"/>
</dbReference>
<evidence type="ECO:0000313" key="3">
    <source>
        <dbReference type="EMBL" id="QDS90678.1"/>
    </source>
</evidence>
<name>A0A517M715_9BACT</name>
<dbReference type="Gene3D" id="3.40.50.1110">
    <property type="entry name" value="SGNH hydrolase"/>
    <property type="match status" value="1"/>
</dbReference>
<evidence type="ECO:0000259" key="2">
    <source>
        <dbReference type="Pfam" id="PF13472"/>
    </source>
</evidence>
<keyword evidence="4" id="KW-1185">Reference proteome</keyword>
<dbReference type="SUPFAM" id="SSF52266">
    <property type="entry name" value="SGNH hydrolase"/>
    <property type="match status" value="1"/>
</dbReference>
<dbReference type="KEGG" id="ruv:EC9_48920"/>
<feature type="chain" id="PRO_5022105370" description="SGNH hydrolase-type esterase domain-containing protein" evidence="1">
    <location>
        <begin position="22"/>
        <end position="243"/>
    </location>
</feature>
<dbReference type="EMBL" id="CP036261">
    <property type="protein sequence ID" value="QDS90678.1"/>
    <property type="molecule type" value="Genomic_DNA"/>
</dbReference>
<accession>A0A517M715</accession>
<feature type="signal peptide" evidence="1">
    <location>
        <begin position="1"/>
        <end position="21"/>
    </location>
</feature>
<gene>
    <name evidence="3" type="ORF">EC9_48920</name>
</gene>
<dbReference type="GO" id="GO:0016788">
    <property type="term" value="F:hydrolase activity, acting on ester bonds"/>
    <property type="evidence" value="ECO:0007669"/>
    <property type="project" value="UniProtKB-ARBA"/>
</dbReference>
<sequence length="243" mass="25344" precursor="true">MKYLCSLVLFTFAVVVGPVAAAADSDVVKPTVGSLTVGRVLYLGNSITLHGPAPKIGWTGNWGMAASAAELDYVHLLTADIAKASGSQPEIKVRNLASFEREYETFELAKGLKDVLDFQADLVIVAIGENVTTPATDAAKAAFAAAFGQLLATLQQAGDPVIFVRSSFWPSPVKDGIMRQVSSDAGAKFVDISALGNDKSYQASAEQDFQHAGVAAHPGDKGMRAIADAIFAAMKAKAGLAGK</sequence>